<dbReference type="InParanoid" id="A0A7X0JWX3"/>
<reference evidence="1 2" key="1">
    <citation type="submission" date="2020-08" db="EMBL/GenBank/DDBJ databases">
        <title>Genomic Encyclopedia of Type Strains, Phase IV (KMG-IV): sequencing the most valuable type-strain genomes for metagenomic binning, comparative biology and taxonomic classification.</title>
        <authorList>
            <person name="Goeker M."/>
        </authorList>
    </citation>
    <scope>NUCLEOTIDE SEQUENCE [LARGE SCALE GENOMIC DNA]</scope>
    <source>
        <strain evidence="1 2">DSM 22368</strain>
    </source>
</reference>
<dbReference type="Proteomes" id="UP000528457">
    <property type="component" value="Unassembled WGS sequence"/>
</dbReference>
<keyword evidence="2" id="KW-1185">Reference proteome</keyword>
<dbReference type="SUPFAM" id="SSF52058">
    <property type="entry name" value="L domain-like"/>
    <property type="match status" value="1"/>
</dbReference>
<dbReference type="AlphaFoldDB" id="A0A7X0JWX3"/>
<evidence type="ECO:0000313" key="1">
    <source>
        <dbReference type="EMBL" id="MBB6522786.1"/>
    </source>
</evidence>
<gene>
    <name evidence="1" type="ORF">HNR48_003071</name>
</gene>
<protein>
    <recommendedName>
        <fullName evidence="3">Internalin</fullName>
    </recommendedName>
</protein>
<proteinExistence type="predicted"/>
<dbReference type="Gene3D" id="3.80.10.10">
    <property type="entry name" value="Ribonuclease Inhibitor"/>
    <property type="match status" value="1"/>
</dbReference>
<evidence type="ECO:0000313" key="2">
    <source>
        <dbReference type="Proteomes" id="UP000528457"/>
    </source>
</evidence>
<evidence type="ECO:0008006" key="3">
    <source>
        <dbReference type="Google" id="ProtNLM"/>
    </source>
</evidence>
<organism evidence="1 2">
    <name type="scientific">Pseudoteredinibacter isoporae</name>
    <dbReference type="NCBI Taxonomy" id="570281"/>
    <lineage>
        <taxon>Bacteria</taxon>
        <taxon>Pseudomonadati</taxon>
        <taxon>Pseudomonadota</taxon>
        <taxon>Gammaproteobacteria</taxon>
        <taxon>Cellvibrionales</taxon>
        <taxon>Cellvibrionaceae</taxon>
        <taxon>Pseudoteredinibacter</taxon>
    </lineage>
</organism>
<dbReference type="InterPro" id="IPR032675">
    <property type="entry name" value="LRR_dom_sf"/>
</dbReference>
<dbReference type="EMBL" id="JACHHT010000002">
    <property type="protein sequence ID" value="MBB6522786.1"/>
    <property type="molecule type" value="Genomic_DNA"/>
</dbReference>
<name>A0A7X0JWX3_9GAMM</name>
<comment type="caution">
    <text evidence="1">The sequence shown here is derived from an EMBL/GenBank/DDBJ whole genome shotgun (WGS) entry which is preliminary data.</text>
</comment>
<dbReference type="RefSeq" id="WP_166845214.1">
    <property type="nucleotide sequence ID" value="NZ_JAAONY010000002.1"/>
</dbReference>
<sequence>MAPKTTFMRATLILGLCTGIAACDGYRLSINEQAIGPKPEIFKAYDIPDKNLRNCVSQRLEDEGIQHAGQLDYLNCSHEKISDLTGLAVFVSLAQIDLSSNSIKDPSELGQISQLKLVKLGNNPGLDCSRVNALRLQKEIKIEAKQCP</sequence>
<accession>A0A7X0JWX3</accession>
<dbReference type="PROSITE" id="PS51257">
    <property type="entry name" value="PROKAR_LIPOPROTEIN"/>
    <property type="match status" value="1"/>
</dbReference>